<evidence type="ECO:0000259" key="7">
    <source>
        <dbReference type="Pfam" id="PF07005"/>
    </source>
</evidence>
<comment type="similarity">
    <text evidence="1">Belongs to the four-carbon acid sugar kinase family.</text>
</comment>
<feature type="domain" description="Four-carbon acid sugar kinase N-terminal" evidence="7">
    <location>
        <begin position="5"/>
        <end position="225"/>
    </location>
</feature>
<dbReference type="SUPFAM" id="SSF142764">
    <property type="entry name" value="YgbK-like"/>
    <property type="match status" value="1"/>
</dbReference>
<evidence type="ECO:0000256" key="3">
    <source>
        <dbReference type="ARBA" id="ARBA00022741"/>
    </source>
</evidence>
<dbReference type="RefSeq" id="WP_262682464.1">
    <property type="nucleotide sequence ID" value="NZ_JAOQIO010000007.1"/>
</dbReference>
<dbReference type="Pfam" id="PF07005">
    <property type="entry name" value="SBD_N"/>
    <property type="match status" value="1"/>
</dbReference>
<evidence type="ECO:0000256" key="4">
    <source>
        <dbReference type="ARBA" id="ARBA00022777"/>
    </source>
</evidence>
<keyword evidence="5" id="KW-0067">ATP-binding</keyword>
<evidence type="ECO:0000259" key="8">
    <source>
        <dbReference type="Pfam" id="PF17042"/>
    </source>
</evidence>
<evidence type="ECO:0000313" key="10">
    <source>
        <dbReference type="Proteomes" id="UP001652445"/>
    </source>
</evidence>
<dbReference type="InterPro" id="IPR031475">
    <property type="entry name" value="NBD_C"/>
</dbReference>
<accession>A0ABT2UAH7</accession>
<keyword evidence="4 9" id="KW-0418">Kinase</keyword>
<evidence type="ECO:0000313" key="9">
    <source>
        <dbReference type="EMBL" id="MCU6790917.1"/>
    </source>
</evidence>
<comment type="caution">
    <text evidence="9">The sequence shown here is derived from an EMBL/GenBank/DDBJ whole genome shotgun (WGS) entry which is preliminary data.</text>
</comment>
<dbReference type="Gene3D" id="3.40.980.20">
    <property type="entry name" value="Four-carbon acid sugar kinase, nucleotide binding domain"/>
    <property type="match status" value="1"/>
</dbReference>
<evidence type="ECO:0000256" key="1">
    <source>
        <dbReference type="ARBA" id="ARBA00005715"/>
    </source>
</evidence>
<dbReference type="EMBL" id="JAOQIO010000007">
    <property type="protein sequence ID" value="MCU6790917.1"/>
    <property type="molecule type" value="Genomic_DNA"/>
</dbReference>
<organism evidence="9 10">
    <name type="scientific">Paenibacillus baimaensis</name>
    <dbReference type="NCBI Taxonomy" id="2982185"/>
    <lineage>
        <taxon>Bacteria</taxon>
        <taxon>Bacillati</taxon>
        <taxon>Bacillota</taxon>
        <taxon>Bacilli</taxon>
        <taxon>Bacillales</taxon>
        <taxon>Paenibacillaceae</taxon>
        <taxon>Paenibacillus</taxon>
    </lineage>
</organism>
<evidence type="ECO:0000256" key="6">
    <source>
        <dbReference type="ARBA" id="ARBA00023277"/>
    </source>
</evidence>
<dbReference type="GO" id="GO:0016301">
    <property type="term" value="F:kinase activity"/>
    <property type="evidence" value="ECO:0007669"/>
    <property type="project" value="UniProtKB-KW"/>
</dbReference>
<reference evidence="9 10" key="1">
    <citation type="submission" date="2022-09" db="EMBL/GenBank/DDBJ databases">
        <authorList>
            <person name="Han X.L."/>
            <person name="Wang Q."/>
            <person name="Lu T."/>
        </authorList>
    </citation>
    <scope>NUCLEOTIDE SEQUENCE [LARGE SCALE GENOMIC DNA]</scope>
    <source>
        <strain evidence="9 10">WQ 127069</strain>
    </source>
</reference>
<evidence type="ECO:0000256" key="2">
    <source>
        <dbReference type="ARBA" id="ARBA00022679"/>
    </source>
</evidence>
<gene>
    <name evidence="9" type="ORF">OB236_02135</name>
</gene>
<dbReference type="InterPro" id="IPR010737">
    <property type="entry name" value="4-carb_acid_sugar_kinase_N"/>
</dbReference>
<protein>
    <submittedName>
        <fullName evidence="9">Four-carbon acid sugar kinase family protein</fullName>
    </submittedName>
</protein>
<dbReference type="Proteomes" id="UP001652445">
    <property type="component" value="Unassembled WGS sequence"/>
</dbReference>
<name>A0ABT2UAH7_9BACL</name>
<proteinExistence type="inferred from homology"/>
<sequence length="439" mass="47292">MDNVIILSDDLTGANDSGVQFAKHGMPTVVCIDDRQVLTPANSGTTCVMNVESRSLTPEAAFRKWSELLETQDLSQFQVIMKKIDSTLRGNIGKEIEALMSTGQFDLAIVAPAYPQKGRLTIGGYQLLNQQLLEDSEISRDPKFPIMNSKISDIIGAQSSISVGEVEIRSIRSGRLAMEVRTLQQQGTRVIVADSATPNDLQIIAEQFAGERVLWVGSAGLAEALANRYPKLGFHRLELNVERFDVERTQDQEQLADPTAPVLVVAGSVSQVTRQQVETLKLNGFRSLVIDPLLLLGISDQEMAELVQEARQLIASGEDLVVTTDISNEAKLQVVDYLQQAGLSALAGGDLIADGIGRLAAAVITQERLAGAVLTGGDIAYRACTHLNIASLVIIGEVEEGLPLCKAEGRVSIPLVTKAGAFGNPNSLLQAAKVIRDRK</sequence>
<dbReference type="Pfam" id="PF17042">
    <property type="entry name" value="NBD_C"/>
    <property type="match status" value="1"/>
</dbReference>
<keyword evidence="2" id="KW-0808">Transferase</keyword>
<dbReference type="InterPro" id="IPR042213">
    <property type="entry name" value="NBD_C_sf"/>
</dbReference>
<keyword evidence="3" id="KW-0547">Nucleotide-binding</keyword>
<keyword evidence="10" id="KW-1185">Reference proteome</keyword>
<keyword evidence="6" id="KW-0119">Carbohydrate metabolism</keyword>
<feature type="domain" description="Four-carbon acid sugar kinase nucleotide binding" evidence="8">
    <location>
        <begin position="263"/>
        <end position="428"/>
    </location>
</feature>
<evidence type="ECO:0000256" key="5">
    <source>
        <dbReference type="ARBA" id="ARBA00022840"/>
    </source>
</evidence>
<dbReference type="InterPro" id="IPR037051">
    <property type="entry name" value="4-carb_acid_sugar_kinase_N_sf"/>
</dbReference>
<dbReference type="Gene3D" id="3.40.50.10840">
    <property type="entry name" value="Putative sugar-binding, N-terminal domain"/>
    <property type="match status" value="1"/>
</dbReference>